<keyword evidence="1" id="KW-0812">Transmembrane</keyword>
<dbReference type="KEGG" id="vg:23462886"/>
<dbReference type="RefSeq" id="YP_009120204.1">
    <property type="nucleotide sequence ID" value="NC_026440.1"/>
</dbReference>
<name>A0A0B5J2Z9_9VIRU</name>
<dbReference type="GeneID" id="23462886"/>
<sequence>MALLKLAPMANRVNGKMGWCDGVKEPIQQRRPPVGIAIVFLGSSATPHDALGIVLGQAGRPRRLALLDPFVVGHCCDGIFLLFARIGGLLAGVLFGALAHLHFGNGSRQSMPCDSALFIFFQYLMNRMEKMERVYWAGFLLGFVVRGDFFVVAVALMGTAANGPQIGARIKRKK</sequence>
<reference evidence="2 3" key="1">
    <citation type="journal article" date="2015" name="Parasitol. Res.">
        <title>Viruses in close associations with free-living amoebae.</title>
        <authorList>
            <person name="Scheid P."/>
        </authorList>
    </citation>
    <scope>NUCLEOTIDE SEQUENCE [LARGE SCALE GENOMIC DNA]</scope>
    <source>
        <strain evidence="2">KlaHel</strain>
    </source>
</reference>
<feature type="transmembrane region" description="Helical" evidence="1">
    <location>
        <begin position="134"/>
        <end position="157"/>
    </location>
</feature>
<keyword evidence="1" id="KW-1133">Transmembrane helix</keyword>
<accession>A0A0B5J2Z9</accession>
<evidence type="ECO:0000313" key="2">
    <source>
        <dbReference type="EMBL" id="AJF97969.1"/>
    </source>
</evidence>
<keyword evidence="1" id="KW-0472">Membrane</keyword>
<evidence type="ECO:0000313" key="3">
    <source>
        <dbReference type="Proteomes" id="UP000202511"/>
    </source>
</evidence>
<dbReference type="Proteomes" id="UP000202511">
    <property type="component" value="Segment"/>
</dbReference>
<organism evidence="2 3">
    <name type="scientific">Pandoravirus inopinatum</name>
    <dbReference type="NCBI Taxonomy" id="1605721"/>
    <lineage>
        <taxon>Viruses</taxon>
        <taxon>Pandoravirus</taxon>
    </lineage>
</organism>
<protein>
    <submittedName>
        <fullName evidence="2">Uncharacterized protein</fullName>
    </submittedName>
</protein>
<evidence type="ECO:0000256" key="1">
    <source>
        <dbReference type="SAM" id="Phobius"/>
    </source>
</evidence>
<proteinExistence type="predicted"/>
<dbReference type="EMBL" id="KP136319">
    <property type="protein sequence ID" value="AJF97969.1"/>
    <property type="molecule type" value="Genomic_DNA"/>
</dbReference>
<feature type="transmembrane region" description="Helical" evidence="1">
    <location>
        <begin position="78"/>
        <end position="101"/>
    </location>
</feature>